<reference evidence="2" key="1">
    <citation type="submission" date="2006-10" db="EMBL/GenBank/DDBJ databases">
        <authorList>
            <person name="Amadeo P."/>
            <person name="Zhao Q."/>
            <person name="Wortman J."/>
            <person name="Fraser-Liggett C."/>
            <person name="Carlton J."/>
        </authorList>
    </citation>
    <scope>NUCLEOTIDE SEQUENCE</scope>
    <source>
        <strain evidence="2">G3</strain>
    </source>
</reference>
<reference evidence="2" key="2">
    <citation type="journal article" date="2007" name="Science">
        <title>Draft genome sequence of the sexually transmitted pathogen Trichomonas vaginalis.</title>
        <authorList>
            <person name="Carlton J.M."/>
            <person name="Hirt R.P."/>
            <person name="Silva J.C."/>
            <person name="Delcher A.L."/>
            <person name="Schatz M."/>
            <person name="Zhao Q."/>
            <person name="Wortman J.R."/>
            <person name="Bidwell S.L."/>
            <person name="Alsmark U.C.M."/>
            <person name="Besteiro S."/>
            <person name="Sicheritz-Ponten T."/>
            <person name="Noel C.J."/>
            <person name="Dacks J.B."/>
            <person name="Foster P.G."/>
            <person name="Simillion C."/>
            <person name="Van de Peer Y."/>
            <person name="Miranda-Saavedra D."/>
            <person name="Barton G.J."/>
            <person name="Westrop G.D."/>
            <person name="Mueller S."/>
            <person name="Dessi D."/>
            <person name="Fiori P.L."/>
            <person name="Ren Q."/>
            <person name="Paulsen I."/>
            <person name="Zhang H."/>
            <person name="Bastida-Corcuera F.D."/>
            <person name="Simoes-Barbosa A."/>
            <person name="Brown M.T."/>
            <person name="Hayes R.D."/>
            <person name="Mukherjee M."/>
            <person name="Okumura C.Y."/>
            <person name="Schneider R."/>
            <person name="Smith A.J."/>
            <person name="Vanacova S."/>
            <person name="Villalvazo M."/>
            <person name="Haas B.J."/>
            <person name="Pertea M."/>
            <person name="Feldblyum T.V."/>
            <person name="Utterback T.R."/>
            <person name="Shu C.L."/>
            <person name="Osoegawa K."/>
            <person name="de Jong P.J."/>
            <person name="Hrdy I."/>
            <person name="Horvathova L."/>
            <person name="Zubacova Z."/>
            <person name="Dolezal P."/>
            <person name="Malik S.B."/>
            <person name="Logsdon J.M. Jr."/>
            <person name="Henze K."/>
            <person name="Gupta A."/>
            <person name="Wang C.C."/>
            <person name="Dunne R.L."/>
            <person name="Upcroft J.A."/>
            <person name="Upcroft P."/>
            <person name="White O."/>
            <person name="Salzberg S.L."/>
            <person name="Tang P."/>
            <person name="Chiu C.-H."/>
            <person name="Lee Y.-S."/>
            <person name="Embley T.M."/>
            <person name="Coombs G.H."/>
            <person name="Mottram J.C."/>
            <person name="Tachezy J."/>
            <person name="Fraser-Liggett C.M."/>
            <person name="Johnson P.J."/>
        </authorList>
    </citation>
    <scope>NUCLEOTIDE SEQUENCE [LARGE SCALE GENOMIC DNA]</scope>
    <source>
        <strain evidence="2">G3</strain>
    </source>
</reference>
<evidence type="ECO:0000256" key="1">
    <source>
        <dbReference type="ARBA" id="ARBA00009884"/>
    </source>
</evidence>
<dbReference type="InterPro" id="IPR001619">
    <property type="entry name" value="Sec1-like"/>
</dbReference>
<dbReference type="GO" id="GO:0033263">
    <property type="term" value="C:CORVET complex"/>
    <property type="evidence" value="ECO:0000318"/>
    <property type="project" value="GO_Central"/>
</dbReference>
<accession>A2DB85</accession>
<dbReference type="SMR" id="A2DB85"/>
<dbReference type="EMBL" id="DS113184">
    <property type="protein sequence ID" value="EAY22415.1"/>
    <property type="molecule type" value="Genomic_DNA"/>
</dbReference>
<dbReference type="eggNOG" id="KOG1302">
    <property type="taxonomic scope" value="Eukaryota"/>
</dbReference>
<dbReference type="GO" id="GO:0006886">
    <property type="term" value="P:intracellular protein transport"/>
    <property type="evidence" value="ECO:0000318"/>
    <property type="project" value="GO_Central"/>
</dbReference>
<dbReference type="InterPro" id="IPR027482">
    <property type="entry name" value="Sec1-like_dom2"/>
</dbReference>
<dbReference type="STRING" id="5722.A2DB85"/>
<dbReference type="InterPro" id="IPR036045">
    <property type="entry name" value="Sec1-like_sf"/>
</dbReference>
<evidence type="ECO:0000313" key="3">
    <source>
        <dbReference type="Proteomes" id="UP000001542"/>
    </source>
</evidence>
<organism evidence="2 3">
    <name type="scientific">Trichomonas vaginalis (strain ATCC PRA-98 / G3)</name>
    <dbReference type="NCBI Taxonomy" id="412133"/>
    <lineage>
        <taxon>Eukaryota</taxon>
        <taxon>Metamonada</taxon>
        <taxon>Parabasalia</taxon>
        <taxon>Trichomonadida</taxon>
        <taxon>Trichomonadidae</taxon>
        <taxon>Trichomonas</taxon>
    </lineage>
</organism>
<dbReference type="GO" id="GO:0005773">
    <property type="term" value="C:vacuole"/>
    <property type="evidence" value="ECO:0000318"/>
    <property type="project" value="GO_Central"/>
</dbReference>
<gene>
    <name evidence="2" type="ORF">TVAG_378940</name>
</gene>
<evidence type="ECO:0000313" key="2">
    <source>
        <dbReference type="EMBL" id="EAY22415.1"/>
    </source>
</evidence>
<sequence length="576" mass="64806">MTTTNKQEGIQLDAFKTSMVEEFTKLVADLPQPRTVVYPDYMHYYITSTIGAYFSKNPDVKIASLNAIKQSDAHRSLIYITPANAEFIKEIIPKYELVPNYLKAVFIIPRSNAFVEQTLRENNFSPVYEPPKDLKTDVLLREFHADFMAVDNFYFLLPIKNCFAHTFIQNESSDIFSVSRALAKIQTIFGKIPQVVTVGTKAEMVRDLTFGIENQCNISASNIPQIDTLLIIDRSVDLITPLLSQNTVETLLDSVFGITYGRVNIDPIMMMSSNNAAIRKTRHLSIPGFSFEIGEAVSNTMRLQAEARNVRGATDIRDKAIQYTEFGHFSENLNKLRDKVDEALHMIQQKSPAASKIYNAEGNILDYGDSFQLLEEHLISMFDDWPSSLKLIAIESAAGITHSDKFVQLVQREAIAEFGLSAMESMMNLQKLRLLSSQKYFYDWSDLKKQLGLICKYEVRKEDNRRIYKEQVAESCEGYVPISIRLAQKAAELTIPTINALASAPMAMSVTGSKPQRVEGEKRRVLVFFIGGVSPCEVGMLINLGDQSDGKVEYIVGATDQINGNDLIKQICPMLN</sequence>
<dbReference type="InParanoid" id="A2DB85"/>
<proteinExistence type="inferred from homology"/>
<dbReference type="AlphaFoldDB" id="A2DB85"/>
<dbReference type="Proteomes" id="UP000001542">
    <property type="component" value="Unassembled WGS sequence"/>
</dbReference>
<dbReference type="OrthoDB" id="10262287at2759"/>
<dbReference type="PANTHER" id="PTHR11679">
    <property type="entry name" value="VESICLE PROTEIN SORTING-ASSOCIATED"/>
    <property type="match status" value="1"/>
</dbReference>
<dbReference type="Pfam" id="PF00995">
    <property type="entry name" value="Sec1"/>
    <property type="match status" value="1"/>
</dbReference>
<protein>
    <submittedName>
        <fullName evidence="2">Sec1 family protein</fullName>
    </submittedName>
</protein>
<dbReference type="Gene3D" id="3.40.50.1910">
    <property type="match status" value="2"/>
</dbReference>
<name>A2DB85_TRIV3</name>
<dbReference type="GO" id="GO:0016192">
    <property type="term" value="P:vesicle-mediated transport"/>
    <property type="evidence" value="ECO:0000318"/>
    <property type="project" value="GO_Central"/>
</dbReference>
<dbReference type="VEuPathDB" id="TrichDB:TVAGG3_0508930"/>
<keyword evidence="3" id="KW-1185">Reference proteome</keyword>
<dbReference type="RefSeq" id="XP_001583401.1">
    <property type="nucleotide sequence ID" value="XM_001583351.1"/>
</dbReference>
<comment type="similarity">
    <text evidence="1">Belongs to the STXBP/unc-18/SEC1 family.</text>
</comment>
<dbReference type="VEuPathDB" id="TrichDB:TVAG_378940"/>
<dbReference type="SUPFAM" id="SSF56815">
    <property type="entry name" value="Sec1/munc18-like (SM) proteins"/>
    <property type="match status" value="1"/>
</dbReference>
<dbReference type="KEGG" id="tva:5467970"/>